<name>A0A6I6MQW3_9CAUL</name>
<evidence type="ECO:0000313" key="3">
    <source>
        <dbReference type="Proteomes" id="UP000431269"/>
    </source>
</evidence>
<keyword evidence="3" id="KW-1185">Reference proteome</keyword>
<dbReference type="KEGG" id="tsv:DSM104635_02647"/>
<organism evidence="2 3">
    <name type="scientific">Terricaulis silvestris</name>
    <dbReference type="NCBI Taxonomy" id="2686094"/>
    <lineage>
        <taxon>Bacteria</taxon>
        <taxon>Pseudomonadati</taxon>
        <taxon>Pseudomonadota</taxon>
        <taxon>Alphaproteobacteria</taxon>
        <taxon>Caulobacterales</taxon>
        <taxon>Caulobacteraceae</taxon>
        <taxon>Terricaulis</taxon>
    </lineage>
</organism>
<dbReference type="RefSeq" id="WP_158766627.1">
    <property type="nucleotide sequence ID" value="NZ_CP047045.1"/>
</dbReference>
<feature type="domain" description="DUF6968" evidence="1">
    <location>
        <begin position="5"/>
        <end position="84"/>
    </location>
</feature>
<gene>
    <name evidence="2" type="ORF">DSM104635_02647</name>
</gene>
<dbReference type="Pfam" id="PF22302">
    <property type="entry name" value="DUF6968"/>
    <property type="match status" value="1"/>
</dbReference>
<dbReference type="AlphaFoldDB" id="A0A6I6MQW3"/>
<accession>A0A6I6MQW3</accession>
<protein>
    <recommendedName>
        <fullName evidence="1">DUF6968 domain-containing protein</fullName>
    </recommendedName>
</protein>
<sequence length="108" mass="12477">MTVIVERELEIRNDVDVEAVVVRVHAAEKHPRYDWGARVELSWDRSYEIFGVDPWQAVQLAMRFAPSAISSTTAFKEGRISLWGTTARTPQEFDYLFNALPPREEPKQ</sequence>
<reference evidence="3" key="1">
    <citation type="submission" date="2019-12" db="EMBL/GenBank/DDBJ databases">
        <title>Complete genome of Terracaulis silvestris 0127_4.</title>
        <authorList>
            <person name="Vieira S."/>
            <person name="Riedel T."/>
            <person name="Sproer C."/>
            <person name="Pascual J."/>
            <person name="Boedeker C."/>
            <person name="Overmann J."/>
        </authorList>
    </citation>
    <scope>NUCLEOTIDE SEQUENCE [LARGE SCALE GENOMIC DNA]</scope>
    <source>
        <strain evidence="3">0127_4</strain>
    </source>
</reference>
<dbReference type="EMBL" id="CP047045">
    <property type="protein sequence ID" value="QGZ95796.1"/>
    <property type="molecule type" value="Genomic_DNA"/>
</dbReference>
<dbReference type="InterPro" id="IPR054241">
    <property type="entry name" value="DUF6968"/>
</dbReference>
<proteinExistence type="predicted"/>
<evidence type="ECO:0000313" key="2">
    <source>
        <dbReference type="EMBL" id="QGZ95796.1"/>
    </source>
</evidence>
<dbReference type="Proteomes" id="UP000431269">
    <property type="component" value="Chromosome"/>
</dbReference>
<evidence type="ECO:0000259" key="1">
    <source>
        <dbReference type="Pfam" id="PF22302"/>
    </source>
</evidence>